<proteinExistence type="predicted"/>
<evidence type="ECO:0000313" key="2">
    <source>
        <dbReference type="Proteomes" id="UP000034681"/>
    </source>
</evidence>
<dbReference type="Proteomes" id="UP000034681">
    <property type="component" value="Unassembled WGS sequence"/>
</dbReference>
<keyword evidence="2" id="KW-1185">Reference proteome</keyword>
<dbReference type="EMBL" id="AJTX02000009">
    <property type="protein sequence ID" value="KKI98298.1"/>
    <property type="molecule type" value="Genomic_DNA"/>
</dbReference>
<protein>
    <submittedName>
        <fullName evidence="1">Uncharacterized protein</fullName>
    </submittedName>
</protein>
<comment type="caution">
    <text evidence="1">The sequence shown here is derived from an EMBL/GenBank/DDBJ whole genome shotgun (WGS) entry which is preliminary data.</text>
</comment>
<sequence>MDWYKFAKPFKLEAVEGWFAPNAGSHINIMKRSWLVLDSLCLKLTGFWELMALNQLSDL</sequence>
<gene>
    <name evidence="1" type="ORF">PROH_19140</name>
</gene>
<evidence type="ECO:0000313" key="1">
    <source>
        <dbReference type="EMBL" id="KKI98298.1"/>
    </source>
</evidence>
<name>A0A0M2PUH1_PROHO</name>
<reference evidence="1" key="1">
    <citation type="submission" date="2012-04" db="EMBL/GenBank/DDBJ databases">
        <authorList>
            <person name="Borisov I.G."/>
            <person name="Ivanikova N.V."/>
            <person name="Pinevich A.V."/>
        </authorList>
    </citation>
    <scope>NUCLEOTIDE SEQUENCE</scope>
    <source>
        <strain evidence="1">CALU 1027</strain>
    </source>
</reference>
<accession>A0A0M2PUH1</accession>
<organism evidence="1 2">
    <name type="scientific">Prochlorothrix hollandica PCC 9006 = CALU 1027</name>
    <dbReference type="NCBI Taxonomy" id="317619"/>
    <lineage>
        <taxon>Bacteria</taxon>
        <taxon>Bacillati</taxon>
        <taxon>Cyanobacteriota</taxon>
        <taxon>Cyanophyceae</taxon>
        <taxon>Prochlorotrichales</taxon>
        <taxon>Prochlorotrichaceae</taxon>
        <taxon>Prochlorothrix</taxon>
    </lineage>
</organism>
<dbReference type="AlphaFoldDB" id="A0A0M2PUH1"/>